<evidence type="ECO:0000313" key="2">
    <source>
        <dbReference type="Proteomes" id="UP000540989"/>
    </source>
</evidence>
<reference evidence="1 2" key="1">
    <citation type="submission" date="2020-08" db="EMBL/GenBank/DDBJ databases">
        <title>Genomic Encyclopedia of Type Strains, Phase IV (KMG-V): Genome sequencing to study the core and pangenomes of soil and plant-associated prokaryotes.</title>
        <authorList>
            <person name="Whitman W."/>
        </authorList>
    </citation>
    <scope>NUCLEOTIDE SEQUENCE [LARGE SCALE GENOMIC DNA]</scope>
    <source>
        <strain evidence="1 2">M8UP14</strain>
    </source>
</reference>
<accession>A0A7W7ZJD6</accession>
<organism evidence="1 2">
    <name type="scientific">Granulicella aggregans</name>
    <dbReference type="NCBI Taxonomy" id="474949"/>
    <lineage>
        <taxon>Bacteria</taxon>
        <taxon>Pseudomonadati</taxon>
        <taxon>Acidobacteriota</taxon>
        <taxon>Terriglobia</taxon>
        <taxon>Terriglobales</taxon>
        <taxon>Acidobacteriaceae</taxon>
        <taxon>Granulicella</taxon>
    </lineage>
</organism>
<gene>
    <name evidence="1" type="ORF">HDF16_005747</name>
</gene>
<protein>
    <submittedName>
        <fullName evidence="1">Uncharacterized protein</fullName>
    </submittedName>
</protein>
<evidence type="ECO:0000313" key="1">
    <source>
        <dbReference type="EMBL" id="MBB5061011.1"/>
    </source>
</evidence>
<name>A0A7W7ZJD6_9BACT</name>
<sequence>MLAMGSRDRQILNPIGRDATLRVPDRYLSRSNFRGEVIFNEVLLFEIALAERDIGGPALRPDIPHPIRATEFQRDEVIQLTGLILARVVVWAR</sequence>
<dbReference type="AlphaFoldDB" id="A0A7W7ZJD6"/>
<dbReference type="Proteomes" id="UP000540989">
    <property type="component" value="Unassembled WGS sequence"/>
</dbReference>
<keyword evidence="2" id="KW-1185">Reference proteome</keyword>
<dbReference type="EMBL" id="JACHIP010000025">
    <property type="protein sequence ID" value="MBB5061011.1"/>
    <property type="molecule type" value="Genomic_DNA"/>
</dbReference>
<proteinExistence type="predicted"/>
<comment type="caution">
    <text evidence="1">The sequence shown here is derived from an EMBL/GenBank/DDBJ whole genome shotgun (WGS) entry which is preliminary data.</text>
</comment>